<comment type="function">
    <text evidence="7">Component of the signal recognition particle (SRP) complex, a ribonucleoprotein complex that mediates the cotranslational targeting of secretory and membrane proteins to the endoplasmic reticulum (ER).</text>
</comment>
<dbReference type="PANTHER" id="PTHR12013">
    <property type="entry name" value="SIGNAL RECOGNITION PARTICLE 14 KD PROTEIN"/>
    <property type="match status" value="1"/>
</dbReference>
<evidence type="ECO:0000256" key="1">
    <source>
        <dbReference type="ARBA" id="ARBA00004496"/>
    </source>
</evidence>
<dbReference type="AlphaFoldDB" id="A0A0W4ZHE4"/>
<comment type="subunit">
    <text evidence="7">Component of a fungal signal recognition particle (SRP) complex that consists of a 7SL RNA molecule (scR1) and at least six protein subunits: SRP72, SRP68, SRP54, SEC65, SRP21 and SRP14.</text>
</comment>
<dbReference type="GO" id="GO:0005786">
    <property type="term" value="C:signal recognition particle, endoplasmic reticulum targeting"/>
    <property type="evidence" value="ECO:0007669"/>
    <property type="project" value="UniProtKB-UniRule"/>
</dbReference>
<dbReference type="GO" id="GO:0006614">
    <property type="term" value="P:SRP-dependent cotranslational protein targeting to membrane"/>
    <property type="evidence" value="ECO:0007669"/>
    <property type="project" value="UniProtKB-UniRule"/>
</dbReference>
<evidence type="ECO:0000313" key="10">
    <source>
        <dbReference type="Proteomes" id="UP000054454"/>
    </source>
</evidence>
<gene>
    <name evidence="9" type="ORF">T552_02219</name>
</gene>
<evidence type="ECO:0000256" key="2">
    <source>
        <dbReference type="ARBA" id="ARBA00010349"/>
    </source>
</evidence>
<dbReference type="InterPro" id="IPR009018">
    <property type="entry name" value="Signal_recog_particle_SRP9/14"/>
</dbReference>
<evidence type="ECO:0000256" key="5">
    <source>
        <dbReference type="ARBA" id="ARBA00023135"/>
    </source>
</evidence>
<dbReference type="OrthoDB" id="19209at2759"/>
<evidence type="ECO:0000256" key="6">
    <source>
        <dbReference type="ARBA" id="ARBA00023274"/>
    </source>
</evidence>
<accession>A0A0W4ZHE4</accession>
<protein>
    <recommendedName>
        <fullName evidence="7">Signal recognition particle subunit SRP14</fullName>
    </recommendedName>
    <alternativeName>
        <fullName evidence="7">Signal recognition particle 14 kDa protein</fullName>
    </alternativeName>
</protein>
<dbReference type="Pfam" id="PF02290">
    <property type="entry name" value="SRP14"/>
    <property type="match status" value="1"/>
</dbReference>
<evidence type="ECO:0000256" key="4">
    <source>
        <dbReference type="ARBA" id="ARBA00022884"/>
    </source>
</evidence>
<organism evidence="9 10">
    <name type="scientific">Pneumocystis carinii (strain B80)</name>
    <name type="common">Rat pneumocystis pneumonia agent</name>
    <name type="synonym">Pneumocystis carinii f. sp. carinii</name>
    <dbReference type="NCBI Taxonomy" id="1408658"/>
    <lineage>
        <taxon>Eukaryota</taxon>
        <taxon>Fungi</taxon>
        <taxon>Dikarya</taxon>
        <taxon>Ascomycota</taxon>
        <taxon>Taphrinomycotina</taxon>
        <taxon>Pneumocystomycetes</taxon>
        <taxon>Pneumocystaceae</taxon>
        <taxon>Pneumocystis</taxon>
    </lineage>
</organism>
<keyword evidence="10" id="KW-1185">Reference proteome</keyword>
<reference evidence="10" key="1">
    <citation type="journal article" date="2016" name="Nat. Commun.">
        <title>Genome analysis of three Pneumocystis species reveals adaptation mechanisms to life exclusively in mammalian hosts.</title>
        <authorList>
            <person name="Ma L."/>
            <person name="Chen Z."/>
            <person name="Huang D.W."/>
            <person name="Kutty G."/>
            <person name="Ishihara M."/>
            <person name="Wang H."/>
            <person name="Abouelleil A."/>
            <person name="Bishop L."/>
            <person name="Davey E."/>
            <person name="Deng R."/>
            <person name="Deng X."/>
            <person name="Fan L."/>
            <person name="Fantoni G."/>
            <person name="Fitzgerald M."/>
            <person name="Gogineni E."/>
            <person name="Goldberg J.M."/>
            <person name="Handley G."/>
            <person name="Hu X."/>
            <person name="Huber C."/>
            <person name="Jiao X."/>
            <person name="Jones K."/>
            <person name="Levin J.Z."/>
            <person name="Liu Y."/>
            <person name="Macdonald P."/>
            <person name="Melnikov A."/>
            <person name="Raley C."/>
            <person name="Sassi M."/>
            <person name="Sherman B.T."/>
            <person name="Song X."/>
            <person name="Sykes S."/>
            <person name="Tran B."/>
            <person name="Walsh L."/>
            <person name="Xia Y."/>
            <person name="Yang J."/>
            <person name="Young S."/>
            <person name="Zeng Q."/>
            <person name="Zheng X."/>
            <person name="Stephens R."/>
            <person name="Nusbaum C."/>
            <person name="Birren B.W."/>
            <person name="Azadi P."/>
            <person name="Lempicki R.A."/>
            <person name="Cuomo C.A."/>
            <person name="Kovacs J.A."/>
        </authorList>
    </citation>
    <scope>NUCLEOTIDE SEQUENCE [LARGE SCALE GENOMIC DNA]</scope>
    <source>
        <strain evidence="10">B80</strain>
    </source>
</reference>
<evidence type="ECO:0000313" key="9">
    <source>
        <dbReference type="EMBL" id="KTW27779.1"/>
    </source>
</evidence>
<keyword evidence="3 7" id="KW-0963">Cytoplasm</keyword>
<comment type="caution">
    <text evidence="9">The sequence shown here is derived from an EMBL/GenBank/DDBJ whole genome shotgun (WGS) entry which is preliminary data.</text>
</comment>
<dbReference type="SUPFAM" id="SSF54762">
    <property type="entry name" value="Signal recognition particle alu RNA binding heterodimer, SRP9/14"/>
    <property type="match status" value="1"/>
</dbReference>
<sequence length="116" mass="13315">MLLSNDEYLDSLEQLLSSKKEKGTVFLTQKRYSYKNKEDLSPDQGESCDTPCLPYKLLFRATDGKKIKISTLVDTSCLIPFFSRYMETCKSGMGCLKKRDRKKQKARKNKAADSKL</sequence>
<dbReference type="InterPro" id="IPR003210">
    <property type="entry name" value="Signal_recog_particle_SRP14"/>
</dbReference>
<feature type="region of interest" description="Disordered" evidence="8">
    <location>
        <begin position="96"/>
        <end position="116"/>
    </location>
</feature>
<proteinExistence type="inferred from homology"/>
<dbReference type="GO" id="GO:0030942">
    <property type="term" value="F:endoplasmic reticulum signal peptide binding"/>
    <property type="evidence" value="ECO:0007669"/>
    <property type="project" value="UniProtKB-UniRule"/>
</dbReference>
<evidence type="ECO:0000256" key="8">
    <source>
        <dbReference type="SAM" id="MobiDB-lite"/>
    </source>
</evidence>
<feature type="compositionally biased region" description="Basic residues" evidence="8">
    <location>
        <begin position="96"/>
        <end position="109"/>
    </location>
</feature>
<comment type="subcellular location">
    <subcellularLocation>
        <location evidence="1 7">Cytoplasm</location>
    </subcellularLocation>
</comment>
<dbReference type="GO" id="GO:0008312">
    <property type="term" value="F:7S RNA binding"/>
    <property type="evidence" value="ECO:0007669"/>
    <property type="project" value="UniProtKB-UniRule"/>
</dbReference>
<comment type="similarity">
    <text evidence="2 7">Belongs to the SRP14 family.</text>
</comment>
<evidence type="ECO:0000256" key="7">
    <source>
        <dbReference type="RuleBase" id="RU368100"/>
    </source>
</evidence>
<keyword evidence="5 7" id="KW-0733">Signal recognition particle</keyword>
<keyword evidence="6 7" id="KW-0687">Ribonucleoprotein</keyword>
<keyword evidence="4 7" id="KW-0694">RNA-binding</keyword>
<dbReference type="VEuPathDB" id="FungiDB:T552_02219"/>
<dbReference type="Gene3D" id="3.30.720.10">
    <property type="entry name" value="Signal recognition particle alu RNA binding heterodimer, srp9/1"/>
    <property type="match status" value="1"/>
</dbReference>
<name>A0A0W4ZHE4_PNEC8</name>
<dbReference type="EMBL" id="LFVZ01000009">
    <property type="protein sequence ID" value="KTW27779.1"/>
    <property type="molecule type" value="Genomic_DNA"/>
</dbReference>
<evidence type="ECO:0000256" key="3">
    <source>
        <dbReference type="ARBA" id="ARBA00022490"/>
    </source>
</evidence>
<dbReference type="Proteomes" id="UP000054454">
    <property type="component" value="Unassembled WGS sequence"/>
</dbReference>
<dbReference type="GeneID" id="28936975"/>
<dbReference type="RefSeq" id="XP_018225661.1">
    <property type="nucleotide sequence ID" value="XM_018370772.1"/>
</dbReference>